<gene>
    <name evidence="1" type="ORF">HD842_003430</name>
</gene>
<dbReference type="InterPro" id="IPR047937">
    <property type="entry name" value="Eex_IncN-like"/>
</dbReference>
<dbReference type="NCBIfam" id="NF033894">
    <property type="entry name" value="Eex_IncN"/>
    <property type="match status" value="1"/>
</dbReference>
<keyword evidence="2" id="KW-1185">Reference proteome</keyword>
<dbReference type="PROSITE" id="PS51257">
    <property type="entry name" value="PROKAR_LIPOPROTEIN"/>
    <property type="match status" value="1"/>
</dbReference>
<sequence>MKKPLISMTLVAILSILSGCKEEKPVDIVQTVDWYKANKVKRLEVLAKCKDNPGEMANTPNCVNARSAANAITHSARGIIDVKPLTADEINKR</sequence>
<organism evidence="1 2">
    <name type="scientific">Massilia aurea</name>
    <dbReference type="NCBI Taxonomy" id="373040"/>
    <lineage>
        <taxon>Bacteria</taxon>
        <taxon>Pseudomonadati</taxon>
        <taxon>Pseudomonadota</taxon>
        <taxon>Betaproteobacteria</taxon>
        <taxon>Burkholderiales</taxon>
        <taxon>Oxalobacteraceae</taxon>
        <taxon>Telluria group</taxon>
        <taxon>Massilia</taxon>
    </lineage>
</organism>
<name>A0A7W9X2F9_9BURK</name>
<protein>
    <submittedName>
        <fullName evidence="1">Uncharacterized protein</fullName>
    </submittedName>
</protein>
<evidence type="ECO:0000313" key="1">
    <source>
        <dbReference type="EMBL" id="MBB6135272.1"/>
    </source>
</evidence>
<accession>A0A7W9X2F9</accession>
<dbReference type="Proteomes" id="UP000540787">
    <property type="component" value="Unassembled WGS sequence"/>
</dbReference>
<proteinExistence type="predicted"/>
<comment type="caution">
    <text evidence="1">The sequence shown here is derived from an EMBL/GenBank/DDBJ whole genome shotgun (WGS) entry which is preliminary data.</text>
</comment>
<reference evidence="1 2" key="1">
    <citation type="submission" date="2020-08" db="EMBL/GenBank/DDBJ databases">
        <title>The Agave Microbiome: Exploring the role of microbial communities in plant adaptations to desert environments.</title>
        <authorList>
            <person name="Partida-Martinez L.P."/>
        </authorList>
    </citation>
    <scope>NUCLEOTIDE SEQUENCE [LARGE SCALE GENOMIC DNA]</scope>
    <source>
        <strain evidence="1 2">AT3.2</strain>
    </source>
</reference>
<evidence type="ECO:0000313" key="2">
    <source>
        <dbReference type="Proteomes" id="UP000540787"/>
    </source>
</evidence>
<dbReference type="AlphaFoldDB" id="A0A7W9X2F9"/>
<dbReference type="EMBL" id="JACHBX010000003">
    <property type="protein sequence ID" value="MBB6135272.1"/>
    <property type="molecule type" value="Genomic_DNA"/>
</dbReference>
<dbReference type="RefSeq" id="WP_183555908.1">
    <property type="nucleotide sequence ID" value="NZ_JACHBX010000003.1"/>
</dbReference>